<dbReference type="InterPro" id="IPR013783">
    <property type="entry name" value="Ig-like_fold"/>
</dbReference>
<dbReference type="PROSITE" id="PS50835">
    <property type="entry name" value="IG_LIKE"/>
    <property type="match status" value="2"/>
</dbReference>
<dbReference type="Pfam" id="PF13927">
    <property type="entry name" value="Ig_3"/>
    <property type="match status" value="2"/>
</dbReference>
<gene>
    <name evidence="1" type="ORF">PACLA_8A037064</name>
</gene>
<dbReference type="CDD" id="cd00096">
    <property type="entry name" value="Ig"/>
    <property type="match status" value="2"/>
</dbReference>
<dbReference type="AlphaFoldDB" id="A0A6S7JLR0"/>
<name>A0A6S7JLR0_PARCT</name>
<feature type="non-terminal residue" evidence="1">
    <location>
        <position position="1"/>
    </location>
</feature>
<dbReference type="Gene3D" id="2.60.40.10">
    <property type="entry name" value="Immunoglobulins"/>
    <property type="match status" value="2"/>
</dbReference>
<protein>
    <submittedName>
        <fullName evidence="1">Basement membrane-specific heparan sulfate proteoglycan core</fullName>
    </submittedName>
</protein>
<dbReference type="InterPro" id="IPR036179">
    <property type="entry name" value="Ig-like_dom_sf"/>
</dbReference>
<dbReference type="PANTHER" id="PTHR46013:SF7">
    <property type="entry name" value="IG-LIKE DOMAIN-CONTAINING PROTEIN"/>
    <property type="match status" value="1"/>
</dbReference>
<keyword evidence="2" id="KW-1185">Reference proteome</keyword>
<reference evidence="1" key="1">
    <citation type="submission" date="2020-04" db="EMBL/GenBank/DDBJ databases">
        <authorList>
            <person name="Alioto T."/>
            <person name="Alioto T."/>
            <person name="Gomez Garrido J."/>
        </authorList>
    </citation>
    <scope>NUCLEOTIDE SEQUENCE</scope>
    <source>
        <strain evidence="1">A484AB</strain>
    </source>
</reference>
<dbReference type="InterPro" id="IPR003598">
    <property type="entry name" value="Ig_sub2"/>
</dbReference>
<dbReference type="InterPro" id="IPR007110">
    <property type="entry name" value="Ig-like_dom"/>
</dbReference>
<dbReference type="OrthoDB" id="10012075at2759"/>
<dbReference type="SMART" id="SM00408">
    <property type="entry name" value="IGc2"/>
    <property type="match status" value="2"/>
</dbReference>
<comment type="caution">
    <text evidence="1">The sequence shown here is derived from an EMBL/GenBank/DDBJ whole genome shotgun (WGS) entry which is preliminary data.</text>
</comment>
<dbReference type="InterPro" id="IPR003599">
    <property type="entry name" value="Ig_sub"/>
</dbReference>
<dbReference type="PANTHER" id="PTHR46013">
    <property type="entry name" value="VASCULAR CELL ADHESION MOLECULE 1"/>
    <property type="match status" value="1"/>
</dbReference>
<dbReference type="SMART" id="SM00409">
    <property type="entry name" value="IG"/>
    <property type="match status" value="4"/>
</dbReference>
<dbReference type="EMBL" id="CACRXK020016524">
    <property type="protein sequence ID" value="CAB4029960.1"/>
    <property type="molecule type" value="Genomic_DNA"/>
</dbReference>
<dbReference type="SUPFAM" id="SSF48726">
    <property type="entry name" value="Immunoglobulin"/>
    <property type="match status" value="2"/>
</dbReference>
<evidence type="ECO:0000313" key="1">
    <source>
        <dbReference type="EMBL" id="CAB4029960.1"/>
    </source>
</evidence>
<organism evidence="1 2">
    <name type="scientific">Paramuricea clavata</name>
    <name type="common">Red gorgonian</name>
    <name type="synonym">Violescent sea-whip</name>
    <dbReference type="NCBI Taxonomy" id="317549"/>
    <lineage>
        <taxon>Eukaryota</taxon>
        <taxon>Metazoa</taxon>
        <taxon>Cnidaria</taxon>
        <taxon>Anthozoa</taxon>
        <taxon>Octocorallia</taxon>
        <taxon>Malacalcyonacea</taxon>
        <taxon>Plexauridae</taxon>
        <taxon>Paramuricea</taxon>
    </lineage>
</organism>
<dbReference type="Proteomes" id="UP001152795">
    <property type="component" value="Unassembled WGS sequence"/>
</dbReference>
<sequence length="418" mass="47805">MSIHTAVQIIRSFHTDGIKYYDPSLYRLRGEWKVINCDVYNWASVSFVFSPVNKSEKPIKFHLPTKKIKLVSKNVYNVTPLAYKDSGQYICNICVLNTTRYTAGKITRHNLFVLEEGKAYREAEIQKRPNKAYYDIGSNVNLTCEAEKGTNLYKIIWYKLDSQGNLIELKSALNGPGILTLTLNNVSTKDSGRYKCEVFRPQVNYYNSRFVSINVKDAVKYYDPVITRLPGEWKVINCGADWTDAILEFTPIDANATTSSYRRYVDNEKIKRVSKNAFNITRLTYNDSGDYLCATTVMNGTERIPWEMKRYNLIVLNEGKAFMKAKIQKKPNEAHYDNGSSVNLTCEAGKNTNLYKIIWYKLDSQGKSIKKKSALNGPGILTLTLNSLSAKDSGSYKCEVFRPQVNYYNSEFARINVQ</sequence>
<dbReference type="InterPro" id="IPR013106">
    <property type="entry name" value="Ig_V-set"/>
</dbReference>
<accession>A0A6S7JLR0</accession>
<proteinExistence type="predicted"/>
<evidence type="ECO:0000313" key="2">
    <source>
        <dbReference type="Proteomes" id="UP001152795"/>
    </source>
</evidence>
<dbReference type="SMART" id="SM00406">
    <property type="entry name" value="IGv"/>
    <property type="match status" value="2"/>
</dbReference>